<dbReference type="Pfam" id="PF00249">
    <property type="entry name" value="Myb_DNA-binding"/>
    <property type="match status" value="1"/>
</dbReference>
<proteinExistence type="predicted"/>
<evidence type="ECO:0000259" key="1">
    <source>
        <dbReference type="PROSITE" id="PS50090"/>
    </source>
</evidence>
<dbReference type="GO" id="GO:0000981">
    <property type="term" value="F:DNA-binding transcription factor activity, RNA polymerase II-specific"/>
    <property type="evidence" value="ECO:0007669"/>
    <property type="project" value="TreeGrafter"/>
</dbReference>
<organism evidence="3">
    <name type="scientific">Spironucleus salmonicida</name>
    <dbReference type="NCBI Taxonomy" id="348837"/>
    <lineage>
        <taxon>Eukaryota</taxon>
        <taxon>Metamonada</taxon>
        <taxon>Diplomonadida</taxon>
        <taxon>Hexamitidae</taxon>
        <taxon>Hexamitinae</taxon>
        <taxon>Spironucleus</taxon>
    </lineage>
</organism>
<gene>
    <name evidence="3" type="ORF">SS50377_14019</name>
    <name evidence="4" type="ORF">SS50377_24419</name>
</gene>
<dbReference type="OrthoDB" id="2143914at2759"/>
<dbReference type="AlphaFoldDB" id="V6LQP9"/>
<reference evidence="3 4" key="1">
    <citation type="journal article" date="2014" name="PLoS Genet.">
        <title>The Genome of Spironucleus salmonicida Highlights a Fish Pathogen Adapted to Fluctuating Environments.</title>
        <authorList>
            <person name="Xu F."/>
            <person name="Jerlstrom-Hultqvist J."/>
            <person name="Einarsson E."/>
            <person name="Astvaldsson A."/>
            <person name="Svard S.G."/>
            <person name="Andersson J.O."/>
        </authorList>
    </citation>
    <scope>NUCLEOTIDE SEQUENCE</scope>
    <source>
        <strain evidence="4">ATCC 50377</strain>
    </source>
</reference>
<protein>
    <submittedName>
        <fullName evidence="3">Myb-like DNA-binding domain-containing protein</fullName>
    </submittedName>
</protein>
<dbReference type="PROSITE" id="PS51294">
    <property type="entry name" value="HTH_MYB"/>
    <property type="match status" value="2"/>
</dbReference>
<keyword evidence="3" id="KW-0238">DNA-binding</keyword>
<dbReference type="GO" id="GO:0000978">
    <property type="term" value="F:RNA polymerase II cis-regulatory region sequence-specific DNA binding"/>
    <property type="evidence" value="ECO:0007669"/>
    <property type="project" value="TreeGrafter"/>
</dbReference>
<dbReference type="EMBL" id="KI546085">
    <property type="protein sequence ID" value="EST46031.1"/>
    <property type="molecule type" value="Genomic_DNA"/>
</dbReference>
<reference evidence="4" key="2">
    <citation type="submission" date="2020-12" db="EMBL/GenBank/DDBJ databases">
        <title>New Spironucleus salmonicida genome in near-complete chromosomes.</title>
        <authorList>
            <person name="Xu F."/>
            <person name="Kurt Z."/>
            <person name="Jimenez-Gonzalez A."/>
            <person name="Astvaldsson A."/>
            <person name="Andersson J.O."/>
            <person name="Svard S.G."/>
        </authorList>
    </citation>
    <scope>NUCLEOTIDE SEQUENCE</scope>
    <source>
        <strain evidence="4">ATCC 50377</strain>
    </source>
</reference>
<keyword evidence="5" id="KW-1185">Reference proteome</keyword>
<dbReference type="Pfam" id="PF13921">
    <property type="entry name" value="Myb_DNA-bind_6"/>
    <property type="match status" value="1"/>
</dbReference>
<feature type="domain" description="HTH myb-type" evidence="2">
    <location>
        <begin position="1"/>
        <end position="56"/>
    </location>
</feature>
<dbReference type="Gene3D" id="1.10.10.60">
    <property type="entry name" value="Homeodomain-like"/>
    <property type="match status" value="2"/>
</dbReference>
<sequence>MPYREWDIQELDKLKSAVQQYTNKNRTNWLAVACFVKTRSARQCQDRYLNRMKNQEHFVTKTNNFHTAWKQEEEILLKELVALHGHKWTLFQEYFPGRDANKIKSKFYNVERRSQCDKSMENTQTSNIETSFSWKVFDHQRQASIELEEDQEEVDFFGTEYFDYINKEDK</sequence>
<dbReference type="Proteomes" id="UP000018208">
    <property type="component" value="Unassembled WGS sequence"/>
</dbReference>
<evidence type="ECO:0000313" key="5">
    <source>
        <dbReference type="Proteomes" id="UP000018208"/>
    </source>
</evidence>
<evidence type="ECO:0000313" key="4">
    <source>
        <dbReference type="EMBL" id="KAH0574461.1"/>
    </source>
</evidence>
<evidence type="ECO:0000259" key="2">
    <source>
        <dbReference type="PROSITE" id="PS51294"/>
    </source>
</evidence>
<feature type="domain" description="HTH myb-type" evidence="2">
    <location>
        <begin position="66"/>
        <end position="115"/>
    </location>
</feature>
<dbReference type="EMBL" id="AUWU02000004">
    <property type="protein sequence ID" value="KAH0574461.1"/>
    <property type="molecule type" value="Genomic_DNA"/>
</dbReference>
<dbReference type="InterPro" id="IPR009057">
    <property type="entry name" value="Homeodomain-like_sf"/>
</dbReference>
<dbReference type="SUPFAM" id="SSF46689">
    <property type="entry name" value="Homeodomain-like"/>
    <property type="match status" value="1"/>
</dbReference>
<accession>V6LQP9</accession>
<feature type="domain" description="Myb-like" evidence="1">
    <location>
        <begin position="61"/>
        <end position="111"/>
    </location>
</feature>
<dbReference type="InterPro" id="IPR050560">
    <property type="entry name" value="MYB_TF"/>
</dbReference>
<feature type="domain" description="Myb-like" evidence="1">
    <location>
        <begin position="1"/>
        <end position="52"/>
    </location>
</feature>
<dbReference type="VEuPathDB" id="GiardiaDB:SS50377_24419"/>
<dbReference type="InterPro" id="IPR001005">
    <property type="entry name" value="SANT/Myb"/>
</dbReference>
<evidence type="ECO:0000313" key="3">
    <source>
        <dbReference type="EMBL" id="EST46031.1"/>
    </source>
</evidence>
<dbReference type="CDD" id="cd00167">
    <property type="entry name" value="SANT"/>
    <property type="match status" value="2"/>
</dbReference>
<dbReference type="PROSITE" id="PS50090">
    <property type="entry name" value="MYB_LIKE"/>
    <property type="match status" value="2"/>
</dbReference>
<dbReference type="SMART" id="SM00717">
    <property type="entry name" value="SANT"/>
    <property type="match status" value="2"/>
</dbReference>
<dbReference type="PANTHER" id="PTHR45614">
    <property type="entry name" value="MYB PROTEIN-RELATED"/>
    <property type="match status" value="1"/>
</dbReference>
<name>V6LQP9_9EUKA</name>
<dbReference type="InterPro" id="IPR017930">
    <property type="entry name" value="Myb_dom"/>
</dbReference>
<dbReference type="GO" id="GO:0005634">
    <property type="term" value="C:nucleus"/>
    <property type="evidence" value="ECO:0007669"/>
    <property type="project" value="TreeGrafter"/>
</dbReference>